<evidence type="ECO:0000313" key="4">
    <source>
        <dbReference type="Proteomes" id="UP000272888"/>
    </source>
</evidence>
<name>A0A3A8PMV9_9BACT</name>
<evidence type="ECO:0000259" key="2">
    <source>
        <dbReference type="Pfam" id="PF00930"/>
    </source>
</evidence>
<sequence length="744" mass="82287">MTPPVCLRGGFASRAHVTFLLLIGMGLFAPSRVMADPLQERLDFSHASFRLPDRIRDTLSPPRWLPEGERFVYWSMVDPYRETWVLVDAQRKTQQPLLPPEVLRTQLTQLLGKPPTVSGFMPFTLMPDARGIAFSVQGKAFTLGLTDRRVVALAPTDPVALSLVPGNALSPDGKAVAEQREAGFAVVDAQGKVRVERTGTEDNAWRVPESAWSPQGRFLAVWREDTRGMHQLPLVDYSTALEKVTWAPYSKTGTPLMRAELHVIAVESGQVVAVPRAETEGYEWFAGWRPDGREALVLQLSRDGKRLDLVAVEPTTGQRRHVLREERPETFVGALDFAVEGWSRQVKPLPDNQHFLWMSERDGWRHVYLYDYSGKLVRQVTRGPFPVHAVLGVAPKGDTVFALASAEREAPYDRLVYRVAMTGGDLKRLSPEPGVHRVVMSPSTRYFVDGHSTRTQPRVWDVASTDGRASFRYAKADASALAALHYTPPEPLTVKAADGTTPLYGVLYKPWDFDPKKRYPVLDIIYAGPFTTVVPWGYAGSVESFVAHSMAQLGFVVMVLDARGTPGRSKAFQDVNYGRVGQTEIPDHVAALKQAGASRPYMDLERVGIHGHSWGGYFALRGMLTAPEFFKAGYAGAPGALTEEALINEPNMGLLAENPEGYAAGSNEALAGKLQGALKMMHGTSDVNASLSTTMRMAQALVRANKHFDLLIMPGEGHSPNGPEGRYYLDDIRRFFLRELGEPR</sequence>
<dbReference type="GO" id="GO:0008236">
    <property type="term" value="F:serine-type peptidase activity"/>
    <property type="evidence" value="ECO:0007669"/>
    <property type="project" value="InterPro"/>
</dbReference>
<dbReference type="GO" id="GO:0008239">
    <property type="term" value="F:dipeptidyl-peptidase activity"/>
    <property type="evidence" value="ECO:0007669"/>
    <property type="project" value="TreeGrafter"/>
</dbReference>
<dbReference type="Gene3D" id="3.40.50.1820">
    <property type="entry name" value="alpha/beta hydrolase"/>
    <property type="match status" value="1"/>
</dbReference>
<dbReference type="InterPro" id="IPR050278">
    <property type="entry name" value="Serine_Prot_S9B/DPPIV"/>
</dbReference>
<dbReference type="RefSeq" id="WP_120645155.1">
    <property type="nucleotide sequence ID" value="NZ_RAWB01000227.1"/>
</dbReference>
<protein>
    <submittedName>
        <fullName evidence="3">S9 family peptidase</fullName>
    </submittedName>
</protein>
<dbReference type="InterPro" id="IPR001375">
    <property type="entry name" value="Peptidase_S9_cat"/>
</dbReference>
<dbReference type="PANTHER" id="PTHR11731">
    <property type="entry name" value="PROTEASE FAMILY S9B,C DIPEPTIDYL-PEPTIDASE IV-RELATED"/>
    <property type="match status" value="1"/>
</dbReference>
<dbReference type="Pfam" id="PF00326">
    <property type="entry name" value="Peptidase_S9"/>
    <property type="match status" value="1"/>
</dbReference>
<proteinExistence type="predicted"/>
<dbReference type="Pfam" id="PF00930">
    <property type="entry name" value="DPPIV_N"/>
    <property type="match status" value="1"/>
</dbReference>
<dbReference type="EMBL" id="RAWB01000227">
    <property type="protein sequence ID" value="RKH56011.1"/>
    <property type="molecule type" value="Genomic_DNA"/>
</dbReference>
<evidence type="ECO:0000313" key="3">
    <source>
        <dbReference type="EMBL" id="RKH56011.1"/>
    </source>
</evidence>
<dbReference type="InterPro" id="IPR002469">
    <property type="entry name" value="Peptidase_S9B_N"/>
</dbReference>
<dbReference type="PANTHER" id="PTHR11731:SF193">
    <property type="entry name" value="DIPEPTIDYL PEPTIDASE 9"/>
    <property type="match status" value="1"/>
</dbReference>
<dbReference type="GO" id="GO:0006508">
    <property type="term" value="P:proteolysis"/>
    <property type="evidence" value="ECO:0007669"/>
    <property type="project" value="InterPro"/>
</dbReference>
<gene>
    <name evidence="3" type="ORF">D7V93_21260</name>
</gene>
<accession>A0A3A8PMV9</accession>
<dbReference type="AlphaFoldDB" id="A0A3A8PMV9"/>
<dbReference type="SUPFAM" id="SSF53474">
    <property type="entry name" value="alpha/beta-Hydrolases"/>
    <property type="match status" value="1"/>
</dbReference>
<evidence type="ECO:0000259" key="1">
    <source>
        <dbReference type="Pfam" id="PF00326"/>
    </source>
</evidence>
<dbReference type="SUPFAM" id="SSF82171">
    <property type="entry name" value="DPP6 N-terminal domain-like"/>
    <property type="match status" value="1"/>
</dbReference>
<dbReference type="InterPro" id="IPR029058">
    <property type="entry name" value="AB_hydrolase_fold"/>
</dbReference>
<comment type="caution">
    <text evidence="3">The sequence shown here is derived from an EMBL/GenBank/DDBJ whole genome shotgun (WGS) entry which is preliminary data.</text>
</comment>
<feature type="domain" description="Dipeptidylpeptidase IV N-terminal" evidence="2">
    <location>
        <begin position="211"/>
        <end position="457"/>
    </location>
</feature>
<feature type="domain" description="Peptidase S9 prolyl oligopeptidase catalytic" evidence="1">
    <location>
        <begin position="545"/>
        <end position="741"/>
    </location>
</feature>
<organism evidence="3 4">
    <name type="scientific">Corallococcus llansteffanensis</name>
    <dbReference type="NCBI Taxonomy" id="2316731"/>
    <lineage>
        <taxon>Bacteria</taxon>
        <taxon>Pseudomonadati</taxon>
        <taxon>Myxococcota</taxon>
        <taxon>Myxococcia</taxon>
        <taxon>Myxococcales</taxon>
        <taxon>Cystobacterineae</taxon>
        <taxon>Myxococcaceae</taxon>
        <taxon>Corallococcus</taxon>
    </lineage>
</organism>
<dbReference type="Proteomes" id="UP000272888">
    <property type="component" value="Unassembled WGS sequence"/>
</dbReference>
<keyword evidence="4" id="KW-1185">Reference proteome</keyword>
<reference evidence="4" key="1">
    <citation type="submission" date="2018-09" db="EMBL/GenBank/DDBJ databases">
        <authorList>
            <person name="Livingstone P.G."/>
            <person name="Whitworth D.E."/>
        </authorList>
    </citation>
    <scope>NUCLEOTIDE SEQUENCE [LARGE SCALE GENOMIC DNA]</scope>
    <source>
        <strain evidence="4">CA051B</strain>
    </source>
</reference>
<dbReference type="Gene3D" id="2.140.10.30">
    <property type="entry name" value="Dipeptidylpeptidase IV, N-terminal domain"/>
    <property type="match status" value="1"/>
</dbReference>